<evidence type="ECO:0000256" key="3">
    <source>
        <dbReference type="SAM" id="MobiDB-lite"/>
    </source>
</evidence>
<keyword evidence="5" id="KW-1185">Reference proteome</keyword>
<dbReference type="AlphaFoldDB" id="A0A9W7WWE6"/>
<comment type="caution">
    <text evidence="4">The sequence shown here is derived from an EMBL/GenBank/DDBJ whole genome shotgun (WGS) entry which is preliminary data.</text>
</comment>
<dbReference type="OrthoDB" id="8961796at2759"/>
<dbReference type="GO" id="GO:0006357">
    <property type="term" value="P:regulation of transcription by RNA polymerase II"/>
    <property type="evidence" value="ECO:0007669"/>
    <property type="project" value="InterPro"/>
</dbReference>
<dbReference type="Pfam" id="PF01166">
    <property type="entry name" value="TSC22"/>
    <property type="match status" value="1"/>
</dbReference>
<dbReference type="PROSITE" id="PS01289">
    <property type="entry name" value="TSC22"/>
    <property type="match status" value="1"/>
</dbReference>
<keyword evidence="2" id="KW-0175">Coiled coil</keyword>
<feature type="compositionally biased region" description="Polar residues" evidence="3">
    <location>
        <begin position="634"/>
        <end position="645"/>
    </location>
</feature>
<dbReference type="FunFam" id="1.20.5.490:FF:000002">
    <property type="entry name" value="TSC22 domain family, member 1"/>
    <property type="match status" value="1"/>
</dbReference>
<evidence type="ECO:0000256" key="1">
    <source>
        <dbReference type="ARBA" id="ARBA00007908"/>
    </source>
</evidence>
<dbReference type="SUPFAM" id="SSF58026">
    <property type="entry name" value="Delta-sleep-inducing peptide immunoreactive peptide"/>
    <property type="match status" value="1"/>
</dbReference>
<feature type="compositionally biased region" description="Polar residues" evidence="3">
    <location>
        <begin position="670"/>
        <end position="689"/>
    </location>
</feature>
<name>A0A9W7WWE6_TRIRA</name>
<feature type="coiled-coil region" evidence="2">
    <location>
        <begin position="591"/>
        <end position="625"/>
    </location>
</feature>
<feature type="region of interest" description="Disordered" evidence="3">
    <location>
        <begin position="245"/>
        <end position="296"/>
    </location>
</feature>
<dbReference type="PANTHER" id="PTHR46894">
    <property type="entry name" value="TSC22 DOMAIN FAMILY PROTEIN 2"/>
    <property type="match status" value="1"/>
</dbReference>
<dbReference type="Gene3D" id="1.20.5.490">
    <property type="entry name" value="Single helix bin"/>
    <property type="match status" value="1"/>
</dbReference>
<feature type="compositionally biased region" description="Polar residues" evidence="3">
    <location>
        <begin position="245"/>
        <end position="255"/>
    </location>
</feature>
<proteinExistence type="inferred from homology"/>
<dbReference type="InterPro" id="IPR000580">
    <property type="entry name" value="TSC22/Bun"/>
</dbReference>
<dbReference type="Proteomes" id="UP001059041">
    <property type="component" value="Linkage Group LG5"/>
</dbReference>
<reference evidence="4" key="1">
    <citation type="submission" date="2021-02" db="EMBL/GenBank/DDBJ databases">
        <title>Comparative genomics reveals that relaxation of natural selection precedes convergent phenotypic evolution of cavefish.</title>
        <authorList>
            <person name="Peng Z."/>
        </authorList>
    </citation>
    <scope>NUCLEOTIDE SEQUENCE</scope>
    <source>
        <tissue evidence="4">Muscle</tissue>
    </source>
</reference>
<evidence type="ECO:0000313" key="5">
    <source>
        <dbReference type="Proteomes" id="UP001059041"/>
    </source>
</evidence>
<dbReference type="EMBL" id="JAFHDT010000005">
    <property type="protein sequence ID" value="KAI7809556.1"/>
    <property type="molecule type" value="Genomic_DNA"/>
</dbReference>
<dbReference type="InterPro" id="IPR053049">
    <property type="entry name" value="TSC22_domain_protein_2"/>
</dbReference>
<gene>
    <name evidence="4" type="ORF">IRJ41_011383</name>
</gene>
<evidence type="ECO:0000256" key="2">
    <source>
        <dbReference type="SAM" id="Coils"/>
    </source>
</evidence>
<protein>
    <submittedName>
        <fullName evidence="4">TSC22 domain family protein 2-like</fullName>
    </submittedName>
</protein>
<comment type="similarity">
    <text evidence="1">Belongs to the TSC-22/Dip/Bun family.</text>
</comment>
<dbReference type="PANTHER" id="PTHR46894:SF1">
    <property type="entry name" value="TSC22 DOMAIN FAMILY PROTEIN 2"/>
    <property type="match status" value="1"/>
</dbReference>
<organism evidence="4 5">
    <name type="scientific">Triplophysa rosa</name>
    <name type="common">Cave loach</name>
    <dbReference type="NCBI Taxonomy" id="992332"/>
    <lineage>
        <taxon>Eukaryota</taxon>
        <taxon>Metazoa</taxon>
        <taxon>Chordata</taxon>
        <taxon>Craniata</taxon>
        <taxon>Vertebrata</taxon>
        <taxon>Euteleostomi</taxon>
        <taxon>Actinopterygii</taxon>
        <taxon>Neopterygii</taxon>
        <taxon>Teleostei</taxon>
        <taxon>Ostariophysi</taxon>
        <taxon>Cypriniformes</taxon>
        <taxon>Nemacheilidae</taxon>
        <taxon>Triplophysa</taxon>
    </lineage>
</organism>
<feature type="compositionally biased region" description="Pro residues" evidence="3">
    <location>
        <begin position="653"/>
        <end position="662"/>
    </location>
</feature>
<feature type="region of interest" description="Disordered" evidence="3">
    <location>
        <begin position="634"/>
        <end position="689"/>
    </location>
</feature>
<sequence length="689" mass="73033">MSKMPAKKKSCFQITSVTQAQVAANSATDDTESLDDPDESRTEDVSSEIFDMSRTDYEPEVCDRSSSEETLNNVCETEGQLHTVAPLNGGLGVRNALSVGHQGAGGAQAIGVQQSVTSQPAQVTNSSSSTTIASCTSRFRVIKLDHGSGEPFRRGRWTCTEYYEKDQEGSVTSRTVDSIRHANVTEPGADRDSGLGATVGSVMAQVGVSGQGPDASYEGSPFTSPPYCLEPHSFSVAPQQVTASASPESFNNKSVPASVQQQVQGGSHVAVPQSVQPPVHDGSQIQKSPSMPPPQVQSLLYQSQQQLPMSHHLQTQPAFISVSQPDYGQQQMPITITQTHPGSSLSVGHVVNQGPSPVQTPATGGMQVLGVEMSGILLANQSLSSVPNLLQHPGMGPLSSIAPMPPGTSVQQQQYQAPGVIHGLPVAPQSNQSMPTVPVTISSVPAPAGPTLPSLNTPTHNQLSQVPRNGTAVGMSTPGMPSSSFGQADESRRMSDASAQIPAVQNKDVVKRSITESLQLPNPAVNSLFGISIPIDGDDDRNPSTAFFQAFQSGSRLKDSKMTCDSASGGSMVAIDNKIEQAMDLVKSHLMYAVREEVEVLREQIKELYERNSVLERENAVLKSLANNEQLSQLTVQSSSNPINTPSQLGPNPAQPPPPLSQPQPYLQLDVNQTMDSLPRQSQPNVTSA</sequence>
<accession>A0A9W7WWE6</accession>
<dbReference type="InterPro" id="IPR047862">
    <property type="entry name" value="TSC22/BUN_CS"/>
</dbReference>
<evidence type="ECO:0000313" key="4">
    <source>
        <dbReference type="EMBL" id="KAI7809556.1"/>
    </source>
</evidence>
<feature type="compositionally biased region" description="Low complexity" evidence="3">
    <location>
        <begin position="257"/>
        <end position="271"/>
    </location>
</feature>
<feature type="region of interest" description="Disordered" evidence="3">
    <location>
        <begin position="21"/>
        <end position="53"/>
    </location>
</feature>
<feature type="compositionally biased region" description="Acidic residues" evidence="3">
    <location>
        <begin position="29"/>
        <end position="38"/>
    </location>
</feature>